<comment type="caution">
    <text evidence="2">The sequence shown here is derived from an EMBL/GenBank/DDBJ whole genome shotgun (WGS) entry which is preliminary data.</text>
</comment>
<name>A0A2P5AJJ6_PARAD</name>
<dbReference type="OrthoDB" id="10309091at2759"/>
<keyword evidence="3" id="KW-1185">Reference proteome</keyword>
<evidence type="ECO:0000313" key="2">
    <source>
        <dbReference type="EMBL" id="PON36716.1"/>
    </source>
</evidence>
<dbReference type="Proteomes" id="UP000237105">
    <property type="component" value="Unassembled WGS sequence"/>
</dbReference>
<reference evidence="3" key="1">
    <citation type="submission" date="2016-06" db="EMBL/GenBank/DDBJ databases">
        <title>Parallel loss of symbiosis genes in relatives of nitrogen-fixing non-legume Parasponia.</title>
        <authorList>
            <person name="Van Velzen R."/>
            <person name="Holmer R."/>
            <person name="Bu F."/>
            <person name="Rutten L."/>
            <person name="Van Zeijl A."/>
            <person name="Liu W."/>
            <person name="Santuari L."/>
            <person name="Cao Q."/>
            <person name="Sharma T."/>
            <person name="Shen D."/>
            <person name="Roswanjaya Y."/>
            <person name="Wardhani T."/>
            <person name="Kalhor M.S."/>
            <person name="Jansen J."/>
            <person name="Van den Hoogen J."/>
            <person name="Gungor B."/>
            <person name="Hartog M."/>
            <person name="Hontelez J."/>
            <person name="Verver J."/>
            <person name="Yang W.-C."/>
            <person name="Schijlen E."/>
            <person name="Repin R."/>
            <person name="Schilthuizen M."/>
            <person name="Schranz E."/>
            <person name="Heidstra R."/>
            <person name="Miyata K."/>
            <person name="Fedorova E."/>
            <person name="Kohlen W."/>
            <person name="Bisseling T."/>
            <person name="Smit S."/>
            <person name="Geurts R."/>
        </authorList>
    </citation>
    <scope>NUCLEOTIDE SEQUENCE [LARGE SCALE GENOMIC DNA]</scope>
    <source>
        <strain evidence="3">cv. WU1-14</strain>
    </source>
</reference>
<evidence type="ECO:0000256" key="1">
    <source>
        <dbReference type="SAM" id="SignalP"/>
    </source>
</evidence>
<sequence length="52" mass="5901">MLTRSNLIFLWRFFKALTTVYRVLNKTSPYPLSLPGLLVQSNAALLDLAEGF</sequence>
<feature type="signal peptide" evidence="1">
    <location>
        <begin position="1"/>
        <end position="18"/>
    </location>
</feature>
<dbReference type="EMBL" id="JXTB01000556">
    <property type="protein sequence ID" value="PON36716.1"/>
    <property type="molecule type" value="Genomic_DNA"/>
</dbReference>
<protein>
    <submittedName>
        <fullName evidence="2">Uncharacterized protein</fullName>
    </submittedName>
</protein>
<organism evidence="2 3">
    <name type="scientific">Parasponia andersonii</name>
    <name type="common">Sponia andersonii</name>
    <dbReference type="NCBI Taxonomy" id="3476"/>
    <lineage>
        <taxon>Eukaryota</taxon>
        <taxon>Viridiplantae</taxon>
        <taxon>Streptophyta</taxon>
        <taxon>Embryophyta</taxon>
        <taxon>Tracheophyta</taxon>
        <taxon>Spermatophyta</taxon>
        <taxon>Magnoliopsida</taxon>
        <taxon>eudicotyledons</taxon>
        <taxon>Gunneridae</taxon>
        <taxon>Pentapetalae</taxon>
        <taxon>rosids</taxon>
        <taxon>fabids</taxon>
        <taxon>Rosales</taxon>
        <taxon>Cannabaceae</taxon>
        <taxon>Parasponia</taxon>
    </lineage>
</organism>
<keyword evidence="1" id="KW-0732">Signal</keyword>
<feature type="chain" id="PRO_5015187256" evidence="1">
    <location>
        <begin position="19"/>
        <end position="52"/>
    </location>
</feature>
<proteinExistence type="predicted"/>
<accession>A0A2P5AJJ6</accession>
<gene>
    <name evidence="2" type="ORF">PanWU01x14_326170</name>
</gene>
<dbReference type="AlphaFoldDB" id="A0A2P5AJJ6"/>
<evidence type="ECO:0000313" key="3">
    <source>
        <dbReference type="Proteomes" id="UP000237105"/>
    </source>
</evidence>